<dbReference type="GO" id="GO:0005634">
    <property type="term" value="C:nucleus"/>
    <property type="evidence" value="ECO:0000318"/>
    <property type="project" value="GO_Central"/>
</dbReference>
<name>H2XSN2_CIOIN</name>
<dbReference type="AlphaFoldDB" id="H2XSN2"/>
<reference evidence="1" key="3">
    <citation type="submission" date="2025-08" db="UniProtKB">
        <authorList>
            <consortium name="Ensembl"/>
        </authorList>
    </citation>
    <scope>IDENTIFICATION</scope>
</reference>
<dbReference type="GeneTree" id="ENSGT00390000005224"/>
<dbReference type="HOGENOM" id="CLU_036725_1_0_1"/>
<dbReference type="GO" id="GO:0031461">
    <property type="term" value="C:cullin-RING ubiquitin ligase complex"/>
    <property type="evidence" value="ECO:0000318"/>
    <property type="project" value="GO_Central"/>
</dbReference>
<evidence type="ECO:0000313" key="2">
    <source>
        <dbReference type="Proteomes" id="UP000008144"/>
    </source>
</evidence>
<dbReference type="GO" id="GO:1990756">
    <property type="term" value="F:ubiquitin-like ligase-substrate adaptor activity"/>
    <property type="evidence" value="ECO:0000318"/>
    <property type="project" value="GO_Central"/>
</dbReference>
<reference evidence="2" key="1">
    <citation type="journal article" date="2002" name="Science">
        <title>The draft genome of Ciona intestinalis: insights into chordate and vertebrate origins.</title>
        <authorList>
            <person name="Dehal P."/>
            <person name="Satou Y."/>
            <person name="Campbell R.K."/>
            <person name="Chapman J."/>
            <person name="Degnan B."/>
            <person name="De Tomaso A."/>
            <person name="Davidson B."/>
            <person name="Di Gregorio A."/>
            <person name="Gelpke M."/>
            <person name="Goodstein D.M."/>
            <person name="Harafuji N."/>
            <person name="Hastings K.E."/>
            <person name="Ho I."/>
            <person name="Hotta K."/>
            <person name="Huang W."/>
            <person name="Kawashima T."/>
            <person name="Lemaire P."/>
            <person name="Martinez D."/>
            <person name="Meinertzhagen I.A."/>
            <person name="Necula S."/>
            <person name="Nonaka M."/>
            <person name="Putnam N."/>
            <person name="Rash S."/>
            <person name="Saiga H."/>
            <person name="Satake M."/>
            <person name="Terry A."/>
            <person name="Yamada L."/>
            <person name="Wang H.G."/>
            <person name="Awazu S."/>
            <person name="Azumi K."/>
            <person name="Boore J."/>
            <person name="Branno M."/>
            <person name="Chin-Bow S."/>
            <person name="DeSantis R."/>
            <person name="Doyle S."/>
            <person name="Francino P."/>
            <person name="Keys D.N."/>
            <person name="Haga S."/>
            <person name="Hayashi H."/>
            <person name="Hino K."/>
            <person name="Imai K.S."/>
            <person name="Inaba K."/>
            <person name="Kano S."/>
            <person name="Kobayashi K."/>
            <person name="Kobayashi M."/>
            <person name="Lee B.I."/>
            <person name="Makabe K.W."/>
            <person name="Manohar C."/>
            <person name="Matassi G."/>
            <person name="Medina M."/>
            <person name="Mochizuki Y."/>
            <person name="Mount S."/>
            <person name="Morishita T."/>
            <person name="Miura S."/>
            <person name="Nakayama A."/>
            <person name="Nishizaka S."/>
            <person name="Nomoto H."/>
            <person name="Ohta F."/>
            <person name="Oishi K."/>
            <person name="Rigoutsos I."/>
            <person name="Sano M."/>
            <person name="Sasaki A."/>
            <person name="Sasakura Y."/>
            <person name="Shoguchi E."/>
            <person name="Shin-i T."/>
            <person name="Spagnuolo A."/>
            <person name="Stainier D."/>
            <person name="Suzuki M.M."/>
            <person name="Tassy O."/>
            <person name="Takatori N."/>
            <person name="Tokuoka M."/>
            <person name="Yagi K."/>
            <person name="Yoshizaki F."/>
            <person name="Wada S."/>
            <person name="Zhang C."/>
            <person name="Hyatt P.D."/>
            <person name="Larimer F."/>
            <person name="Detter C."/>
            <person name="Doggett N."/>
            <person name="Glavina T."/>
            <person name="Hawkins T."/>
            <person name="Richardson P."/>
            <person name="Lucas S."/>
            <person name="Kohara Y."/>
            <person name="Levine M."/>
            <person name="Satoh N."/>
            <person name="Rokhsar D.S."/>
        </authorList>
    </citation>
    <scope>NUCLEOTIDE SEQUENCE [LARGE SCALE GENOMIC DNA]</scope>
</reference>
<dbReference type="GO" id="GO:0016567">
    <property type="term" value="P:protein ubiquitination"/>
    <property type="evidence" value="ECO:0000318"/>
    <property type="project" value="GO_Central"/>
</dbReference>
<dbReference type="STRING" id="7719.ENSCINP00000032666"/>
<dbReference type="Ensembl" id="ENSCINT00000032719.1">
    <property type="protein sequence ID" value="ENSCINP00000032666.1"/>
    <property type="gene ID" value="ENSCING00000022852.1"/>
</dbReference>
<gene>
    <name evidence="1" type="primary">LOC100182606</name>
</gene>
<dbReference type="GO" id="GO:0031625">
    <property type="term" value="F:ubiquitin protein ligase binding"/>
    <property type="evidence" value="ECO:0000318"/>
    <property type="project" value="GO_Central"/>
</dbReference>
<dbReference type="InterPro" id="IPR019138">
    <property type="entry name" value="De-etiolated_protein_1_Det1"/>
</dbReference>
<evidence type="ECO:0000313" key="1">
    <source>
        <dbReference type="Ensembl" id="ENSCINP00000032666.1"/>
    </source>
</evidence>
<dbReference type="Pfam" id="PF09737">
    <property type="entry name" value="Det1"/>
    <property type="match status" value="1"/>
</dbReference>
<sequence length="568" mass="65229">MEVPDLLSVSSSKDGSTIPMRKFAPQNIVYRIKQREISTYPCGSTWSKLRKFHQCIIPNFTVVNVGQPPCYLRKFSPDGKYFIVFSADQTFVEVYEYQGCHAAEKMLRSLDGNELHENSGGRNNFQKIREKLFSTFFIRKHQISVAMEGHNLNRECSLFTDDGRYVIVVSAGVVPTNPQPPFYDIYSNNESMSPNPRHPLEDYSIHCVGLVSGVLQSSVHFKCDKIFPSHNQGLYLYKNILSVLSVQHQTIHIFCVSNDVVDGQLVQTHKIGRFCFDDDDMQVASHSQQASDYELRRPFHDVIFNSLKHRLLAYLYKDAARRGNESIQRFYQHFDFFEDLRIWRMQLLDEDHLLIKYASVDVVGIRIQEPNAQPSCFVVYNFRTAQVLAVYENTSHYLLKIFEDHPGIFRQADAIRGQHHTACPDVYSSQIQQRFKDTIVNAKYGGNTEAVKRLLAQLPIPAQSHSPSPYLDLALFSFDDKWVSSIERPKSSSDYPIRFYSRDSGLLKFQIRAGMMSGTATQSSSQRRLVAFTFHPHEPFAISVQRINVATGVAEYVVNFHFRHFPLG</sequence>
<reference evidence="1" key="4">
    <citation type="submission" date="2025-09" db="UniProtKB">
        <authorList>
            <consortium name="Ensembl"/>
        </authorList>
    </citation>
    <scope>IDENTIFICATION</scope>
</reference>
<dbReference type="SUPFAM" id="SSF82171">
    <property type="entry name" value="DPP6 N-terminal domain-like"/>
    <property type="match status" value="1"/>
</dbReference>
<protein>
    <submittedName>
        <fullName evidence="1">DET1 homolog</fullName>
    </submittedName>
</protein>
<dbReference type="PANTHER" id="PTHR13374:SF3">
    <property type="entry name" value="DET1 HOMOLOG"/>
    <property type="match status" value="1"/>
</dbReference>
<accession>H2XSN2</accession>
<dbReference type="OMA" id="ITPCLTI"/>
<dbReference type="PANTHER" id="PTHR13374">
    <property type="entry name" value="DET1 HOMOLOG DE-ETIOLATED-1 HOMOLOG"/>
    <property type="match status" value="1"/>
</dbReference>
<dbReference type="Proteomes" id="UP000008144">
    <property type="component" value="Chromosome 11"/>
</dbReference>
<reference evidence="1" key="2">
    <citation type="journal article" date="2008" name="Genome Biol.">
        <title>Improved genome assembly and evidence-based global gene model set for the chordate Ciona intestinalis: new insight into intron and operon populations.</title>
        <authorList>
            <person name="Satou Y."/>
            <person name="Mineta K."/>
            <person name="Ogasawara M."/>
            <person name="Sasakura Y."/>
            <person name="Shoguchi E."/>
            <person name="Ueno K."/>
            <person name="Yamada L."/>
            <person name="Matsumoto J."/>
            <person name="Wasserscheid J."/>
            <person name="Dewar K."/>
            <person name="Wiley G.B."/>
            <person name="Macmil S.L."/>
            <person name="Roe B.A."/>
            <person name="Zeller R.W."/>
            <person name="Hastings K.E."/>
            <person name="Lemaire P."/>
            <person name="Lindquist E."/>
            <person name="Endo T."/>
            <person name="Hotta K."/>
            <person name="Inaba K."/>
        </authorList>
    </citation>
    <scope>NUCLEOTIDE SEQUENCE [LARGE SCALE GENOMIC DNA]</scope>
    <source>
        <strain evidence="1">wild type</strain>
    </source>
</reference>
<organism evidence="1 2">
    <name type="scientific">Ciona intestinalis</name>
    <name type="common">Transparent sea squirt</name>
    <name type="synonym">Ascidia intestinalis</name>
    <dbReference type="NCBI Taxonomy" id="7719"/>
    <lineage>
        <taxon>Eukaryota</taxon>
        <taxon>Metazoa</taxon>
        <taxon>Chordata</taxon>
        <taxon>Tunicata</taxon>
        <taxon>Ascidiacea</taxon>
        <taxon>Phlebobranchia</taxon>
        <taxon>Cionidae</taxon>
        <taxon>Ciona</taxon>
    </lineage>
</organism>
<proteinExistence type="predicted"/>
<dbReference type="FunCoup" id="H2XSN2">
    <property type="interactions" value="2"/>
</dbReference>
<keyword evidence="2" id="KW-1185">Reference proteome</keyword>
<dbReference type="GO" id="GO:0032436">
    <property type="term" value="P:positive regulation of proteasomal ubiquitin-dependent protein catabolic process"/>
    <property type="evidence" value="ECO:0000318"/>
    <property type="project" value="GO_Central"/>
</dbReference>
<dbReference type="InParanoid" id="H2XSN2"/>
<dbReference type="EMBL" id="EAAA01000789">
    <property type="status" value="NOT_ANNOTATED_CDS"/>
    <property type="molecule type" value="Genomic_DNA"/>
</dbReference>